<sequence>MDVANAFWGWVGEFSCGEDPLGAANSCPHCKYINMYEFPPILHSRLYFLCHSYSKWIQYIFPLDFG</sequence>
<dbReference type="AlphaFoldDB" id="A0A1A8YTD4"/>
<keyword evidence="4" id="KW-1185">Reference proteome</keyword>
<dbReference type="EMBL" id="FLRE01000092">
    <property type="protein sequence ID" value="SBT35121.1"/>
    <property type="molecule type" value="Genomic_DNA"/>
</dbReference>
<organism evidence="1 4">
    <name type="scientific">Plasmodium ovale wallikeri</name>
    <dbReference type="NCBI Taxonomy" id="864142"/>
    <lineage>
        <taxon>Eukaryota</taxon>
        <taxon>Sar</taxon>
        <taxon>Alveolata</taxon>
        <taxon>Apicomplexa</taxon>
        <taxon>Aconoidasida</taxon>
        <taxon>Haemosporida</taxon>
        <taxon>Plasmodiidae</taxon>
        <taxon>Plasmodium</taxon>
        <taxon>Plasmodium (Plasmodium)</taxon>
    </lineage>
</organism>
<reference evidence="1" key="2">
    <citation type="submission" date="2016-05" db="EMBL/GenBank/DDBJ databases">
        <authorList>
            <person name="Lavstsen T."/>
            <person name="Jespersen J.S."/>
        </authorList>
    </citation>
    <scope>NUCLEOTIDE SEQUENCE [LARGE SCALE GENOMIC DNA]</scope>
</reference>
<accession>A0A1A8YTD4</accession>
<proteinExistence type="predicted"/>
<protein>
    <submittedName>
        <fullName evidence="1">Uncharacterized protein</fullName>
    </submittedName>
</protein>
<evidence type="ECO:0000313" key="1">
    <source>
        <dbReference type="EMBL" id="SBT34688.1"/>
    </source>
</evidence>
<reference evidence="3 4" key="1">
    <citation type="submission" date="2016-05" db="EMBL/GenBank/DDBJ databases">
        <authorList>
            <person name="Naeem Raeece"/>
        </authorList>
    </citation>
    <scope>NUCLEOTIDE SEQUENCE [LARGE SCALE GENOMIC DNA]</scope>
</reference>
<gene>
    <name evidence="1" type="ORF">POVWA1_023580</name>
    <name evidence="2" type="ORF">POVWA2_023380</name>
</gene>
<dbReference type="Proteomes" id="UP000078550">
    <property type="component" value="Unassembled WGS sequence"/>
</dbReference>
<evidence type="ECO:0000313" key="3">
    <source>
        <dbReference type="Proteomes" id="UP000078550"/>
    </source>
</evidence>
<evidence type="ECO:0000313" key="2">
    <source>
        <dbReference type="EMBL" id="SBT35121.1"/>
    </source>
</evidence>
<name>A0A1A8YTD4_PLAOA</name>
<dbReference type="Proteomes" id="UP000078555">
    <property type="component" value="Unassembled WGS sequence"/>
</dbReference>
<evidence type="ECO:0000313" key="4">
    <source>
        <dbReference type="Proteomes" id="UP000078555"/>
    </source>
</evidence>
<dbReference type="EMBL" id="FLRD01000072">
    <property type="protein sequence ID" value="SBT34688.1"/>
    <property type="molecule type" value="Genomic_DNA"/>
</dbReference>